<accession>A0ABX2H4S7</accession>
<protein>
    <recommendedName>
        <fullName evidence="3">Phage major capsid protein</fullName>
    </recommendedName>
</protein>
<evidence type="ECO:0000313" key="1">
    <source>
        <dbReference type="EMBL" id="NSG84270.1"/>
    </source>
</evidence>
<name>A0ABX2H4S7_9FIRM</name>
<dbReference type="RefSeq" id="WP_173769259.1">
    <property type="nucleotide sequence ID" value="NZ_JAAITS010000004.1"/>
</dbReference>
<reference evidence="1 2" key="1">
    <citation type="journal article" date="2020" name="Cell Host Microbe">
        <title>Functional and Genomic Variation between Human-Derived Isolates of Lachnospiraceae Reveals Inter- and Intra-Species Diversity.</title>
        <authorList>
            <person name="Sorbara M.T."/>
            <person name="Littmann E.R."/>
            <person name="Fontana E."/>
            <person name="Moody T.U."/>
            <person name="Kohout C.E."/>
            <person name="Gjonbalaj M."/>
            <person name="Eaton V."/>
            <person name="Seok R."/>
            <person name="Leiner I.M."/>
            <person name="Pamer E.G."/>
        </authorList>
    </citation>
    <scope>NUCLEOTIDE SEQUENCE [LARGE SCALE GENOMIC DNA]</scope>
    <source>
        <strain evidence="1 2">MSK.17.74</strain>
    </source>
</reference>
<gene>
    <name evidence="1" type="ORF">G5B17_02200</name>
</gene>
<evidence type="ECO:0008006" key="3">
    <source>
        <dbReference type="Google" id="ProtNLM"/>
    </source>
</evidence>
<dbReference type="EMBL" id="JAAITS010000004">
    <property type="protein sequence ID" value="NSG84270.1"/>
    <property type="molecule type" value="Genomic_DNA"/>
</dbReference>
<evidence type="ECO:0000313" key="2">
    <source>
        <dbReference type="Proteomes" id="UP001644719"/>
    </source>
</evidence>
<proteinExistence type="predicted"/>
<sequence length="367" mass="41631">MRKLLFAEYTDLNQAKFKDAKDIRTFTKICIDTYNGTLQNQSVADANTVIRTKFREIAGLSEDATDNQIKRALGRTAVREALFEIIEDTIDDTLVTGWSADPFFRKYVDFKNTTIGEKNSFYIKDDCILTVAKLSGGQHAIERQRLGAGQTRTVSTSYFGLGVYMSLLRFMQGVEDWNELINKITEAFDRYVNTMLHDAVMSASQQLPVPTKWNIKGEAKAENRAKLKRLISDVQLATGSKAVIMGTEVALGELQNFGNVQWISNEAKSDIYRMGRLGSFEGTEIVEIPQAFAYNDVEHYLEDDKKLLVMPNNIDKFVKFVYEGSDATFERNEMGETGDETKDYRIRTCMGLETMTNVRFGTWTLEA</sequence>
<keyword evidence="2" id="KW-1185">Reference proteome</keyword>
<organism evidence="1 2">
    <name type="scientific">Blautia faecis</name>
    <dbReference type="NCBI Taxonomy" id="871665"/>
    <lineage>
        <taxon>Bacteria</taxon>
        <taxon>Bacillati</taxon>
        <taxon>Bacillota</taxon>
        <taxon>Clostridia</taxon>
        <taxon>Lachnospirales</taxon>
        <taxon>Lachnospiraceae</taxon>
        <taxon>Blautia</taxon>
    </lineage>
</organism>
<comment type="caution">
    <text evidence="1">The sequence shown here is derived from an EMBL/GenBank/DDBJ whole genome shotgun (WGS) entry which is preliminary data.</text>
</comment>
<dbReference type="Proteomes" id="UP001644719">
    <property type="component" value="Unassembled WGS sequence"/>
</dbReference>